<evidence type="ECO:0000313" key="5">
    <source>
        <dbReference type="EMBL" id="QHC01939.1"/>
    </source>
</evidence>
<proteinExistence type="inferred from homology"/>
<dbReference type="OrthoDB" id="4568714at2"/>
<feature type="domain" description="FAD-binding" evidence="4">
    <location>
        <begin position="123"/>
        <end position="304"/>
    </location>
</feature>
<dbReference type="Gene3D" id="3.30.9.30">
    <property type="match status" value="1"/>
</dbReference>
<dbReference type="KEGG" id="eke:EK0264_17770"/>
<dbReference type="InterPro" id="IPR036188">
    <property type="entry name" value="FAD/NAD-bd_sf"/>
</dbReference>
<organism evidence="5 6">
    <name type="scientific">Epidermidibacterium keratini</name>
    <dbReference type="NCBI Taxonomy" id="1891644"/>
    <lineage>
        <taxon>Bacteria</taxon>
        <taxon>Bacillati</taxon>
        <taxon>Actinomycetota</taxon>
        <taxon>Actinomycetes</taxon>
        <taxon>Sporichthyales</taxon>
        <taxon>Sporichthyaceae</taxon>
        <taxon>Epidermidibacterium</taxon>
    </lineage>
</organism>
<name>A0A7L4YT39_9ACTN</name>
<gene>
    <name evidence="5" type="ORF">EK0264_17770</name>
</gene>
<sequence>MARRVTIVGGGIAGMTLAAALDPERWEVHVHDPGREAAGTTLAMWPEAMAAFQRLGHAQDIRDRALEWDTIRLTDASGNPIAAAPRVTAYLIDRPDLHDALRAMVPRSVIWHPETISAPDPSDCDVLVGADGVHSVVRTHLFGHRAAARQVGYVALRGIARRTRTDMVEAWHEGVLSGRSPSASGDSNWYLCAKTGSQYADISRWDDDRAHTEALALAEPFGVDAVETVAATAPDRVLRQHIWTVPARWQLVRDNAVLIGDAAHAMCPNLGRGACESIIDAVALGTALNERPVPEALRHYQRSRALPSQGIRAASRGVLAVSAMRRGARVRNRLLRALPAPGVRRG</sequence>
<dbReference type="PANTHER" id="PTHR45934">
    <property type="entry name" value="FAD/NAD(P)-BINDING OXIDOREDUCTASE FAMILY PROTEIN"/>
    <property type="match status" value="1"/>
</dbReference>
<dbReference type="AlphaFoldDB" id="A0A7L4YT39"/>
<reference evidence="5 6" key="1">
    <citation type="journal article" date="2018" name="Int. J. Syst. Evol. Microbiol.">
        <title>Epidermidibacterium keratini gen. nov., sp. nov., a member of the family Sporichthyaceae, isolated from keratin epidermis.</title>
        <authorList>
            <person name="Lee D.G."/>
            <person name="Trujillo M.E."/>
            <person name="Kang S."/>
            <person name="Nam J.J."/>
            <person name="Kim Y.J."/>
        </authorList>
    </citation>
    <scope>NUCLEOTIDE SEQUENCE [LARGE SCALE GENOMIC DNA]</scope>
    <source>
        <strain evidence="5 6">EPI-7</strain>
    </source>
</reference>
<comment type="similarity">
    <text evidence="3">Belongs to the 3-hydroxybenzoate 6-hydroxylase family.</text>
</comment>
<evidence type="ECO:0000313" key="6">
    <source>
        <dbReference type="Proteomes" id="UP000463857"/>
    </source>
</evidence>
<dbReference type="InterPro" id="IPR044560">
    <property type="entry name" value="MOase"/>
</dbReference>
<evidence type="ECO:0000256" key="2">
    <source>
        <dbReference type="ARBA" id="ARBA00023033"/>
    </source>
</evidence>
<evidence type="ECO:0000259" key="4">
    <source>
        <dbReference type="Pfam" id="PF01494"/>
    </source>
</evidence>
<dbReference type="GO" id="GO:0004497">
    <property type="term" value="F:monooxygenase activity"/>
    <property type="evidence" value="ECO:0007669"/>
    <property type="project" value="UniProtKB-KW"/>
</dbReference>
<dbReference type="PRINTS" id="PR00420">
    <property type="entry name" value="RNGMNOXGNASE"/>
</dbReference>
<dbReference type="Pfam" id="PF01494">
    <property type="entry name" value="FAD_binding_3"/>
    <property type="match status" value="1"/>
</dbReference>
<dbReference type="SUPFAM" id="SSF51905">
    <property type="entry name" value="FAD/NAD(P)-binding domain"/>
    <property type="match status" value="1"/>
</dbReference>
<dbReference type="GO" id="GO:0071949">
    <property type="term" value="F:FAD binding"/>
    <property type="evidence" value="ECO:0007669"/>
    <property type="project" value="InterPro"/>
</dbReference>
<accession>A0A7L4YT39</accession>
<protein>
    <submittedName>
        <fullName evidence="5">FAD-binding monooxygenase</fullName>
    </submittedName>
</protein>
<dbReference type="EMBL" id="CP047156">
    <property type="protein sequence ID" value="QHC01939.1"/>
    <property type="molecule type" value="Genomic_DNA"/>
</dbReference>
<dbReference type="InterPro" id="IPR002938">
    <property type="entry name" value="FAD-bd"/>
</dbReference>
<keyword evidence="2 5" id="KW-0503">Monooxygenase</keyword>
<evidence type="ECO:0000256" key="3">
    <source>
        <dbReference type="ARBA" id="ARBA00024018"/>
    </source>
</evidence>
<dbReference type="InParanoid" id="A0A7L4YT39"/>
<dbReference type="Gene3D" id="3.50.50.60">
    <property type="entry name" value="FAD/NAD(P)-binding domain"/>
    <property type="match status" value="1"/>
</dbReference>
<dbReference type="RefSeq" id="WP_159547063.1">
    <property type="nucleotide sequence ID" value="NZ_CP047156.1"/>
</dbReference>
<dbReference type="Proteomes" id="UP000463857">
    <property type="component" value="Chromosome"/>
</dbReference>
<keyword evidence="6" id="KW-1185">Reference proteome</keyword>
<evidence type="ECO:0000256" key="1">
    <source>
        <dbReference type="ARBA" id="ARBA00023002"/>
    </source>
</evidence>
<keyword evidence="1" id="KW-0560">Oxidoreductase</keyword>
<dbReference type="PANTHER" id="PTHR45934:SF9">
    <property type="entry name" value="FAD_NAD(P)-BINDING OXIDOREDUCTASE FAMILY PROTEIN"/>
    <property type="match status" value="1"/>
</dbReference>